<dbReference type="eggNOG" id="COG0715">
    <property type="taxonomic scope" value="Bacteria"/>
</dbReference>
<gene>
    <name evidence="5" type="ordered locus">Oter_4091</name>
</gene>
<evidence type="ECO:0000313" key="5">
    <source>
        <dbReference type="EMBL" id="ACB77365.1"/>
    </source>
</evidence>
<dbReference type="HOGENOM" id="CLU_713379_0_0_0"/>
<keyword evidence="3" id="KW-0732">Signal</keyword>
<dbReference type="STRING" id="452637.Oter_4091"/>
<proteinExistence type="inferred from homology"/>
<dbReference type="Pfam" id="PF13379">
    <property type="entry name" value="NMT1_2"/>
    <property type="match status" value="1"/>
</dbReference>
<dbReference type="Gene3D" id="3.40.190.10">
    <property type="entry name" value="Periplasmic binding protein-like II"/>
    <property type="match status" value="2"/>
</dbReference>
<feature type="compositionally biased region" description="Low complexity" evidence="4">
    <location>
        <begin position="368"/>
        <end position="381"/>
    </location>
</feature>
<dbReference type="PANTHER" id="PTHR30024:SF47">
    <property type="entry name" value="TAURINE-BINDING PERIPLASMIC PROTEIN"/>
    <property type="match status" value="1"/>
</dbReference>
<evidence type="ECO:0000313" key="6">
    <source>
        <dbReference type="Proteomes" id="UP000007013"/>
    </source>
</evidence>
<evidence type="ECO:0000256" key="2">
    <source>
        <dbReference type="ARBA" id="ARBA00010742"/>
    </source>
</evidence>
<accession>B2A029</accession>
<organism evidence="5 6">
    <name type="scientific">Opitutus terrae (strain DSM 11246 / JCM 15787 / PB90-1)</name>
    <dbReference type="NCBI Taxonomy" id="452637"/>
    <lineage>
        <taxon>Bacteria</taxon>
        <taxon>Pseudomonadati</taxon>
        <taxon>Verrucomicrobiota</taxon>
        <taxon>Opitutia</taxon>
        <taxon>Opitutales</taxon>
        <taxon>Opitutaceae</taxon>
        <taxon>Opitutus</taxon>
    </lineage>
</organism>
<evidence type="ECO:0000256" key="4">
    <source>
        <dbReference type="SAM" id="MobiDB-lite"/>
    </source>
</evidence>
<comment type="similarity">
    <text evidence="2">Belongs to the bacterial solute-binding protein SsuA/TauA family.</text>
</comment>
<dbReference type="SUPFAM" id="SSF53850">
    <property type="entry name" value="Periplasmic binding protein-like II"/>
    <property type="match status" value="1"/>
</dbReference>
<reference evidence="5 6" key="1">
    <citation type="journal article" date="2011" name="J. Bacteriol.">
        <title>Genome sequence of the verrucomicrobium Opitutus terrae PB90-1, an abundant inhabitant of rice paddy soil ecosystems.</title>
        <authorList>
            <person name="van Passel M.W."/>
            <person name="Kant R."/>
            <person name="Palva A."/>
            <person name="Copeland A."/>
            <person name="Lucas S."/>
            <person name="Lapidus A."/>
            <person name="Glavina del Rio T."/>
            <person name="Pitluck S."/>
            <person name="Goltsman E."/>
            <person name="Clum A."/>
            <person name="Sun H."/>
            <person name="Schmutz J."/>
            <person name="Larimer F.W."/>
            <person name="Land M.L."/>
            <person name="Hauser L."/>
            <person name="Kyrpides N."/>
            <person name="Mikhailova N."/>
            <person name="Richardson P.P."/>
            <person name="Janssen P.H."/>
            <person name="de Vos W.M."/>
            <person name="Smidt H."/>
        </authorList>
    </citation>
    <scope>NUCLEOTIDE SEQUENCE [LARGE SCALE GENOMIC DNA]</scope>
    <source>
        <strain evidence="6">DSM 11246 / JCM 15787 / PB90-1</strain>
    </source>
</reference>
<feature type="region of interest" description="Disordered" evidence="4">
    <location>
        <begin position="368"/>
        <end position="387"/>
    </location>
</feature>
<sequence length="387" mass="41634">MAARQMRTSFPTCYRVPLVALRVPPHAGIVNPASRLAGAGRPALLLALGVLALALHPAVARPLRVAYTHSFVCVPLGIAEMQGFWQEAGLQVELRGYQTSVEVVSALRSAEVDLAFDQIATWVDEAEAGTPLVILGETDWSLGGDKLLLRDGADLRNLRGRPIAVCLRGSGQMLFLREALNRANLSLSEFPLAEVPEQEKALQLFAEGKLHAVVCNDPWASRLERSGAHTLATTADIPGIAPEGFAARRGQVDDATLQRFFAVWFRAVAFLHDPANAGVVAETASVYSFAGSETITAADVERYARTMPVHDAATSLRQNDLESGNVRQLIQRLRVLLRLQGRQVTESDLAAHFHLEPVRATARSTADAGTIAAGAGTSRSSPLVTDR</sequence>
<evidence type="ECO:0000256" key="1">
    <source>
        <dbReference type="ARBA" id="ARBA00004418"/>
    </source>
</evidence>
<protein>
    <submittedName>
        <fullName evidence="5">ABC-type nitrate/sulfonate/bicarbonate transport systems periplasmic components-like protein</fullName>
    </submittedName>
</protein>
<evidence type="ECO:0000256" key="3">
    <source>
        <dbReference type="ARBA" id="ARBA00022729"/>
    </source>
</evidence>
<comment type="subcellular location">
    <subcellularLocation>
        <location evidence="1">Periplasm</location>
    </subcellularLocation>
</comment>
<keyword evidence="6" id="KW-1185">Reference proteome</keyword>
<dbReference type="KEGG" id="ote:Oter_4091"/>
<dbReference type="PANTHER" id="PTHR30024">
    <property type="entry name" value="ALIPHATIC SULFONATES-BINDING PROTEIN-RELATED"/>
    <property type="match status" value="1"/>
</dbReference>
<dbReference type="GO" id="GO:0042597">
    <property type="term" value="C:periplasmic space"/>
    <property type="evidence" value="ECO:0007669"/>
    <property type="project" value="UniProtKB-SubCell"/>
</dbReference>
<dbReference type="AlphaFoldDB" id="B2A029"/>
<dbReference type="Proteomes" id="UP000007013">
    <property type="component" value="Chromosome"/>
</dbReference>
<name>B2A029_OPITP</name>
<dbReference type="EMBL" id="CP001032">
    <property type="protein sequence ID" value="ACB77365.1"/>
    <property type="molecule type" value="Genomic_DNA"/>
</dbReference>